<keyword evidence="3" id="KW-1185">Reference proteome</keyword>
<comment type="caution">
    <text evidence="2">The sequence shown here is derived from an EMBL/GenBank/DDBJ whole genome shotgun (WGS) entry which is preliminary data.</text>
</comment>
<dbReference type="PROSITE" id="PS51120">
    <property type="entry name" value="LDLRB"/>
    <property type="match status" value="1"/>
</dbReference>
<feature type="repeat" description="LDL-receptor class B" evidence="1">
    <location>
        <begin position="6"/>
        <end position="47"/>
    </location>
</feature>
<evidence type="ECO:0000313" key="3">
    <source>
        <dbReference type="Proteomes" id="UP001162483"/>
    </source>
</evidence>
<reference evidence="2" key="1">
    <citation type="submission" date="2023-05" db="EMBL/GenBank/DDBJ databases">
        <authorList>
            <person name="Stuckert A."/>
        </authorList>
    </citation>
    <scope>NUCLEOTIDE SEQUENCE</scope>
</reference>
<protein>
    <submittedName>
        <fullName evidence="2">Uncharacterized protein</fullName>
    </submittedName>
</protein>
<dbReference type="EMBL" id="CATNWA010021995">
    <property type="protein sequence ID" value="CAI9624721.1"/>
    <property type="molecule type" value="Genomic_DNA"/>
</dbReference>
<dbReference type="InterPro" id="IPR050778">
    <property type="entry name" value="Cueball_EGF_LRP_Nidogen"/>
</dbReference>
<dbReference type="InterPro" id="IPR011042">
    <property type="entry name" value="6-blade_b-propeller_TolB-like"/>
</dbReference>
<feature type="non-terminal residue" evidence="2">
    <location>
        <position position="1"/>
    </location>
</feature>
<feature type="non-terminal residue" evidence="2">
    <location>
        <position position="114"/>
    </location>
</feature>
<dbReference type="Proteomes" id="UP001162483">
    <property type="component" value="Unassembled WGS sequence"/>
</dbReference>
<dbReference type="InterPro" id="IPR000033">
    <property type="entry name" value="LDLR_classB_rpt"/>
</dbReference>
<dbReference type="SUPFAM" id="SSF63825">
    <property type="entry name" value="YWTD domain"/>
    <property type="match status" value="1"/>
</dbReference>
<dbReference type="Gene3D" id="2.120.10.30">
    <property type="entry name" value="TolB, C-terminal domain"/>
    <property type="match status" value="1"/>
</dbReference>
<accession>A0ABN9HX22</accession>
<dbReference type="PANTHER" id="PTHR46513">
    <property type="entry name" value="VITELLOGENIN RECEPTOR-LIKE PROTEIN-RELATED-RELATED"/>
    <property type="match status" value="1"/>
</dbReference>
<organism evidence="2 3">
    <name type="scientific">Staurois parvus</name>
    <dbReference type="NCBI Taxonomy" id="386267"/>
    <lineage>
        <taxon>Eukaryota</taxon>
        <taxon>Metazoa</taxon>
        <taxon>Chordata</taxon>
        <taxon>Craniata</taxon>
        <taxon>Vertebrata</taxon>
        <taxon>Euteleostomi</taxon>
        <taxon>Amphibia</taxon>
        <taxon>Batrachia</taxon>
        <taxon>Anura</taxon>
        <taxon>Neobatrachia</taxon>
        <taxon>Ranoidea</taxon>
        <taxon>Ranidae</taxon>
        <taxon>Staurois</taxon>
    </lineage>
</organism>
<dbReference type="Pfam" id="PF00058">
    <property type="entry name" value="Ldl_recept_b"/>
    <property type="match status" value="1"/>
</dbReference>
<proteinExistence type="predicted"/>
<name>A0ABN9HX22_9NEOB</name>
<evidence type="ECO:0000256" key="1">
    <source>
        <dbReference type="PROSITE-ProRule" id="PRU00461"/>
    </source>
</evidence>
<gene>
    <name evidence="2" type="ORF">SPARVUS_LOCUS16744706</name>
</gene>
<evidence type="ECO:0000313" key="2">
    <source>
        <dbReference type="EMBL" id="CAI9624721.1"/>
    </source>
</evidence>
<sequence>IDIAEQKLFWAVTGSGVIERGNVDGSNRVTIVQHLSHPWGIAVFENFLYYTDRDYEAIERVDKSTGSNRVVVRDNVSGLKCLRVHYRDKTTGNSNGCSNNPDACQQFCLPKPSS</sequence>